<feature type="compositionally biased region" description="Low complexity" evidence="1">
    <location>
        <begin position="15"/>
        <end position="34"/>
    </location>
</feature>
<feature type="compositionally biased region" description="Low complexity" evidence="1">
    <location>
        <begin position="229"/>
        <end position="248"/>
    </location>
</feature>
<feature type="region of interest" description="Disordered" evidence="1">
    <location>
        <begin position="124"/>
        <end position="155"/>
    </location>
</feature>
<protein>
    <submittedName>
        <fullName evidence="2">Uncharacterized protein</fullName>
    </submittedName>
</protein>
<evidence type="ECO:0000313" key="2">
    <source>
        <dbReference type="EMBL" id="KAL3770714.1"/>
    </source>
</evidence>
<feature type="compositionally biased region" description="Low complexity" evidence="1">
    <location>
        <begin position="128"/>
        <end position="139"/>
    </location>
</feature>
<feature type="compositionally biased region" description="Acidic residues" evidence="1">
    <location>
        <begin position="52"/>
        <end position="69"/>
    </location>
</feature>
<sequence length="664" mass="76147">MSMNNNYNKWGGGRRSAAASSGSNSPWSGQQRRPPGGEGGRRNQPRPINNFDDFDYNDNDEDFDNDNDNYYDYYNPQSRQYNNDRRGRRMPPPPPPLPSSLPIMNENKYDEFDIQQREYRQSTFNRDPWWPQQKQPSQSNNRGQMMRQDRGRIRGTRDVEFNNDDWGFASTDFMQDDSFYDSSSNINTGKRQSRRERDIREDIISYLDDSGSGGRKKKQYTEDFRRGGSTSSSTTSSSTYMSTPPSWSFERNIPTPSSFRRQGMSSSSSSSNMVIGEQYTPNFRRGSKNYENQFGGIGGGRGEFRDDEDDDDYDTSSDWQPPPTIDRRWEDKAIDNGGSTTFRYPQPRPPIPPSTQPPPPKRQQNSNDGMLYREERRQEQRVGRYYDGNEPSKRMNDSYFGGRQQQQLSTTSSNERERFDDFERRQQFQQQQQQFKSPGRNISNFSDGYKSTRRDRNAFEQRQPPMYGTGTNQQYNQQSQSQQYYKGMPPRSKRNTGIDSSTNNNEPSFANGGIKRMINKLFDPNKKSVFGVDKMMYRVDSELTRSIEEDKMRIKSLLTDARKYLLADPAVRNMPGSDSMELGAPISKTSSSTMVNGMTRSRLQLVIPVTGSSGVTGRIRIVANQDGITQLECDVGGRIINVPLDRNGGPDSVIDASVVARDVY</sequence>
<dbReference type="AlphaFoldDB" id="A0ABD3N505"/>
<feature type="compositionally biased region" description="Basic and acidic residues" evidence="1">
    <location>
        <begin position="371"/>
        <end position="384"/>
    </location>
</feature>
<feature type="compositionally biased region" description="Polar residues" evidence="1">
    <location>
        <begin position="403"/>
        <end position="413"/>
    </location>
</feature>
<feature type="region of interest" description="Disordered" evidence="1">
    <location>
        <begin position="1"/>
        <end position="104"/>
    </location>
</feature>
<accession>A0ABD3N505</accession>
<gene>
    <name evidence="2" type="ORF">ACHAWU_009246</name>
</gene>
<feature type="compositionally biased region" description="Basic and acidic residues" evidence="1">
    <location>
        <begin position="414"/>
        <end position="426"/>
    </location>
</feature>
<organism evidence="2 3">
    <name type="scientific">Discostella pseudostelligera</name>
    <dbReference type="NCBI Taxonomy" id="259834"/>
    <lineage>
        <taxon>Eukaryota</taxon>
        <taxon>Sar</taxon>
        <taxon>Stramenopiles</taxon>
        <taxon>Ochrophyta</taxon>
        <taxon>Bacillariophyta</taxon>
        <taxon>Coscinodiscophyceae</taxon>
        <taxon>Thalassiosirophycidae</taxon>
        <taxon>Stephanodiscales</taxon>
        <taxon>Stephanodiscaceae</taxon>
        <taxon>Discostella</taxon>
    </lineage>
</organism>
<feature type="compositionally biased region" description="Polar residues" evidence="1">
    <location>
        <begin position="495"/>
        <end position="508"/>
    </location>
</feature>
<feature type="compositionally biased region" description="Low complexity" evidence="1">
    <location>
        <begin position="467"/>
        <end position="485"/>
    </location>
</feature>
<keyword evidence="3" id="KW-1185">Reference proteome</keyword>
<proteinExistence type="predicted"/>
<name>A0ABD3N505_9STRA</name>
<evidence type="ECO:0000256" key="1">
    <source>
        <dbReference type="SAM" id="MobiDB-lite"/>
    </source>
</evidence>
<feature type="compositionally biased region" description="Acidic residues" evidence="1">
    <location>
        <begin position="305"/>
        <end position="315"/>
    </location>
</feature>
<feature type="compositionally biased region" description="Basic and acidic residues" evidence="1">
    <location>
        <begin position="450"/>
        <end position="459"/>
    </location>
</feature>
<feature type="region of interest" description="Disordered" evidence="1">
    <location>
        <begin position="173"/>
        <end position="511"/>
    </location>
</feature>
<evidence type="ECO:0000313" key="3">
    <source>
        <dbReference type="Proteomes" id="UP001530293"/>
    </source>
</evidence>
<dbReference type="Proteomes" id="UP001530293">
    <property type="component" value="Unassembled WGS sequence"/>
</dbReference>
<feature type="compositionally biased region" description="Polar residues" evidence="1">
    <location>
        <begin position="180"/>
        <end position="190"/>
    </location>
</feature>
<feature type="compositionally biased region" description="Basic and acidic residues" evidence="1">
    <location>
        <begin position="325"/>
        <end position="334"/>
    </location>
</feature>
<comment type="caution">
    <text evidence="2">The sequence shown here is derived from an EMBL/GenBank/DDBJ whole genome shotgun (WGS) entry which is preliminary data.</text>
</comment>
<feature type="compositionally biased region" description="Pro residues" evidence="1">
    <location>
        <begin position="346"/>
        <end position="361"/>
    </location>
</feature>
<feature type="compositionally biased region" description="Polar residues" evidence="1">
    <location>
        <begin position="254"/>
        <end position="264"/>
    </location>
</feature>
<reference evidence="2 3" key="1">
    <citation type="submission" date="2024-10" db="EMBL/GenBank/DDBJ databases">
        <title>Updated reference genomes for cyclostephanoid diatoms.</title>
        <authorList>
            <person name="Roberts W.R."/>
            <person name="Alverson A.J."/>
        </authorList>
    </citation>
    <scope>NUCLEOTIDE SEQUENCE [LARGE SCALE GENOMIC DNA]</scope>
    <source>
        <strain evidence="2 3">AJA232-27</strain>
    </source>
</reference>
<dbReference type="EMBL" id="JALLBG020000037">
    <property type="protein sequence ID" value="KAL3770714.1"/>
    <property type="molecule type" value="Genomic_DNA"/>
</dbReference>
<feature type="compositionally biased region" description="Pro residues" evidence="1">
    <location>
        <begin position="90"/>
        <end position="99"/>
    </location>
</feature>